<dbReference type="KEGG" id="tog:HNI00_07715"/>
<accession>A0AA96Y4E8</accession>
<gene>
    <name evidence="2" type="ORF">HNI00_07715</name>
</gene>
<feature type="domain" description="Glyoxalase-like" evidence="1">
    <location>
        <begin position="7"/>
        <end position="94"/>
    </location>
</feature>
<sequence>MNAELELDHIFVCTPFLAADAQRLVEFGLQPGRSRIHTGQGTENVCFFFDNAYLELLGLQDEAEVRSPLVAPLGLWERLHWQQTGACPFGISLRLKAGTLEARSSETWSYAAPFLPSGATLPIFTPPGAVELPLVFLSPVAVIPAQSPARPDLPLEHLGDRRILEQVLLQLPAATALHKMPSLLNHLAQIQIAPAKSPKNPFHLELVWQSSTDPIAHTFSPDLPLSIRS</sequence>
<protein>
    <recommendedName>
        <fullName evidence="1">Glyoxalase-like domain-containing protein</fullName>
    </recommendedName>
</protein>
<dbReference type="Gene3D" id="3.10.180.10">
    <property type="entry name" value="2,3-Dihydroxybiphenyl 1,2-Dioxygenase, domain 1"/>
    <property type="match status" value="1"/>
</dbReference>
<organism evidence="2">
    <name type="scientific">Thermoleptolyngbya oregonensis NK1-22</name>
    <dbReference type="NCBI Taxonomy" id="2547457"/>
    <lineage>
        <taxon>Bacteria</taxon>
        <taxon>Bacillati</taxon>
        <taxon>Cyanobacteriota</taxon>
        <taxon>Cyanophyceae</taxon>
        <taxon>Oculatellales</taxon>
        <taxon>Oculatellaceae</taxon>
        <taxon>Thermoleptolyngbya</taxon>
    </lineage>
</organism>
<evidence type="ECO:0000259" key="1">
    <source>
        <dbReference type="Pfam" id="PF13468"/>
    </source>
</evidence>
<dbReference type="AlphaFoldDB" id="A0AA96Y4E8"/>
<proteinExistence type="predicted"/>
<dbReference type="InterPro" id="IPR025870">
    <property type="entry name" value="Glyoxalase-like_dom"/>
</dbReference>
<reference evidence="2" key="1">
    <citation type="submission" date="2020-05" db="EMBL/GenBank/DDBJ databases">
        <authorList>
            <person name="Zhu T."/>
            <person name="Keshari N."/>
            <person name="Lu X."/>
        </authorList>
    </citation>
    <scope>NUCLEOTIDE SEQUENCE</scope>
    <source>
        <strain evidence="2">NK1-22</strain>
    </source>
</reference>
<dbReference type="Pfam" id="PF13468">
    <property type="entry name" value="Glyoxalase_3"/>
    <property type="match status" value="1"/>
</dbReference>
<evidence type="ECO:0000313" key="2">
    <source>
        <dbReference type="EMBL" id="WOB43056.1"/>
    </source>
</evidence>
<name>A0AA96Y4E8_9CYAN</name>
<dbReference type="InterPro" id="IPR029068">
    <property type="entry name" value="Glyas_Bleomycin-R_OHBP_Dase"/>
</dbReference>
<dbReference type="EMBL" id="CP053540">
    <property type="protein sequence ID" value="WOB43056.1"/>
    <property type="molecule type" value="Genomic_DNA"/>
</dbReference>
<dbReference type="RefSeq" id="WP_316792171.1">
    <property type="nucleotide sequence ID" value="NZ_CP053540.1"/>
</dbReference>